<protein>
    <submittedName>
        <fullName evidence="2">Uncharacterized protein</fullName>
    </submittedName>
</protein>
<feature type="compositionally biased region" description="Polar residues" evidence="1">
    <location>
        <begin position="43"/>
        <end position="52"/>
    </location>
</feature>
<evidence type="ECO:0000313" key="2">
    <source>
        <dbReference type="EMBL" id="CAB3404624.1"/>
    </source>
</evidence>
<dbReference type="AlphaFoldDB" id="A0A8S1ERJ1"/>
<evidence type="ECO:0000256" key="1">
    <source>
        <dbReference type="SAM" id="MobiDB-lite"/>
    </source>
</evidence>
<gene>
    <name evidence="2" type="ORF">CBOVIS_LOCUS6926</name>
</gene>
<organism evidence="2 3">
    <name type="scientific">Caenorhabditis bovis</name>
    <dbReference type="NCBI Taxonomy" id="2654633"/>
    <lineage>
        <taxon>Eukaryota</taxon>
        <taxon>Metazoa</taxon>
        <taxon>Ecdysozoa</taxon>
        <taxon>Nematoda</taxon>
        <taxon>Chromadorea</taxon>
        <taxon>Rhabditida</taxon>
        <taxon>Rhabditina</taxon>
        <taxon>Rhabditomorpha</taxon>
        <taxon>Rhabditoidea</taxon>
        <taxon>Rhabditidae</taxon>
        <taxon>Peloderinae</taxon>
        <taxon>Caenorhabditis</taxon>
    </lineage>
</organism>
<keyword evidence="3" id="KW-1185">Reference proteome</keyword>
<reference evidence="2 3" key="1">
    <citation type="submission" date="2020-04" db="EMBL/GenBank/DDBJ databases">
        <authorList>
            <person name="Laetsch R D."/>
            <person name="Stevens L."/>
            <person name="Kumar S."/>
            <person name="Blaxter L. M."/>
        </authorList>
    </citation>
    <scope>NUCLEOTIDE SEQUENCE [LARGE SCALE GENOMIC DNA]</scope>
</reference>
<dbReference type="Proteomes" id="UP000494206">
    <property type="component" value="Unassembled WGS sequence"/>
</dbReference>
<dbReference type="EMBL" id="CADEPM010000004">
    <property type="protein sequence ID" value="CAB3404624.1"/>
    <property type="molecule type" value="Genomic_DNA"/>
</dbReference>
<accession>A0A8S1ERJ1</accession>
<evidence type="ECO:0000313" key="3">
    <source>
        <dbReference type="Proteomes" id="UP000494206"/>
    </source>
</evidence>
<sequence length="121" mass="14277">MKDSNEELVAFETKRIENDIVRTIERMENQPKRRNEYQVEASHISNESNDFTTKSHKKTNDYKPLKRRVNSGLSIVLLPDEKVHRLYSEGIKKIVKKERNELPMAKRLRYPIENSAIQSAH</sequence>
<comment type="caution">
    <text evidence="2">The sequence shown here is derived from an EMBL/GenBank/DDBJ whole genome shotgun (WGS) entry which is preliminary data.</text>
</comment>
<feature type="region of interest" description="Disordered" evidence="1">
    <location>
        <begin position="29"/>
        <end position="65"/>
    </location>
</feature>
<name>A0A8S1ERJ1_9PELO</name>
<proteinExistence type="predicted"/>